<name>A0A7H0FPB7_ENTFL</name>
<dbReference type="AlphaFoldDB" id="A0A7H0FPB7"/>
<dbReference type="EMBL" id="CP060804">
    <property type="protein sequence ID" value="QNP37883.1"/>
    <property type="molecule type" value="Genomic_DNA"/>
</dbReference>
<organism evidence="2 3">
    <name type="scientific">Enterococcus faecalis</name>
    <name type="common">Streptococcus faecalis</name>
    <dbReference type="NCBI Taxonomy" id="1351"/>
    <lineage>
        <taxon>Bacteria</taxon>
        <taxon>Bacillati</taxon>
        <taxon>Bacillota</taxon>
        <taxon>Bacilli</taxon>
        <taxon>Lactobacillales</taxon>
        <taxon>Enterococcaceae</taxon>
        <taxon>Enterococcus</taxon>
    </lineage>
</organism>
<evidence type="ECO:0000313" key="2">
    <source>
        <dbReference type="EMBL" id="QNP37883.1"/>
    </source>
</evidence>
<evidence type="ECO:0000259" key="1">
    <source>
        <dbReference type="Pfam" id="PF08346"/>
    </source>
</evidence>
<protein>
    <submittedName>
        <fullName evidence="2">AntA/AntB antirepressor family protein</fullName>
    </submittedName>
</protein>
<reference evidence="2 3" key="1">
    <citation type="submission" date="2020-08" db="EMBL/GenBank/DDBJ databases">
        <title>Enterococcus faecalis SF28073 genome assembly.</title>
        <authorList>
            <person name="Duerkop B.A."/>
            <person name="Johnson C.N."/>
        </authorList>
    </citation>
    <scope>NUCLEOTIDE SEQUENCE [LARGE SCALE GENOMIC DNA]</scope>
    <source>
        <strain evidence="2 3">SF28073</strain>
    </source>
</reference>
<sequence>MCFYRKFTTIEKNEQLVSGRELHEFLEVKDNYTDRFKRMITYEFDENVDFIGLSEKSDKLGGRPPINFQ</sequence>
<accession>A0A7H0FPB7</accession>
<feature type="domain" description="AntA/AntB antirepressor" evidence="1">
    <location>
        <begin position="17"/>
        <end position="68"/>
    </location>
</feature>
<dbReference type="InterPro" id="IPR013557">
    <property type="entry name" value="AntA/B_antirep"/>
</dbReference>
<evidence type="ECO:0000313" key="3">
    <source>
        <dbReference type="Proteomes" id="UP000516122"/>
    </source>
</evidence>
<proteinExistence type="predicted"/>
<dbReference type="Proteomes" id="UP000516122">
    <property type="component" value="Chromosome"/>
</dbReference>
<dbReference type="Pfam" id="PF08346">
    <property type="entry name" value="AntA"/>
    <property type="match status" value="1"/>
</dbReference>
<gene>
    <name evidence="2" type="ORF">H9Q64_15785</name>
</gene>